<dbReference type="AlphaFoldDB" id="A0A813DKI0"/>
<evidence type="ECO:0000313" key="7">
    <source>
        <dbReference type="EMBL" id="CAE8588400.1"/>
    </source>
</evidence>
<name>A0A813DKI0_POLGL</name>
<feature type="transmembrane region" description="Helical" evidence="6">
    <location>
        <begin position="164"/>
        <end position="183"/>
    </location>
</feature>
<comment type="caution">
    <text evidence="7">The sequence shown here is derived from an EMBL/GenBank/DDBJ whole genome shotgun (WGS) entry which is preliminary data.</text>
</comment>
<feature type="transmembrane region" description="Helical" evidence="6">
    <location>
        <begin position="95"/>
        <end position="115"/>
    </location>
</feature>
<dbReference type="GO" id="GO:0016020">
    <property type="term" value="C:membrane"/>
    <property type="evidence" value="ECO:0007669"/>
    <property type="project" value="UniProtKB-SubCell"/>
</dbReference>
<comment type="subcellular location">
    <subcellularLocation>
        <location evidence="1">Membrane</location>
        <topology evidence="1">Multi-pass membrane protein</topology>
    </subcellularLocation>
</comment>
<dbReference type="Gene3D" id="1.20.1250.20">
    <property type="entry name" value="MFS general substrate transporter like domains"/>
    <property type="match status" value="1"/>
</dbReference>
<keyword evidence="4 6" id="KW-1133">Transmembrane helix</keyword>
<sequence>AFTSARSLPACLWPVFAVQFWTFWAWFAFKMFASEWMGTCVFGGRAGSPEGSPEHEQYEAGVRWANFSLMTLSGVFCASSLVQKALADCFGLQRVWCFSLVLLAVSMCLMATPGLTPWQAWLLVAVLGFPFSAAFSFPWTVVTKVAAGLESTGRITAGFNLSQCLPDFAIAFMSGPLIAASQIDSVTPVLLVGGLGAAVAAVLASRLDLEELKRTDSDVTTAELEAADPLQAQTLGLQQDARRSKK</sequence>
<evidence type="ECO:0000256" key="3">
    <source>
        <dbReference type="ARBA" id="ARBA00022692"/>
    </source>
</evidence>
<keyword evidence="2" id="KW-0813">Transport</keyword>
<accession>A0A813DKI0</accession>
<evidence type="ECO:0000256" key="1">
    <source>
        <dbReference type="ARBA" id="ARBA00004141"/>
    </source>
</evidence>
<dbReference type="PANTHER" id="PTHR19432">
    <property type="entry name" value="SUGAR TRANSPORTER"/>
    <property type="match status" value="1"/>
</dbReference>
<dbReference type="EMBL" id="CAJNNV010003119">
    <property type="protein sequence ID" value="CAE8588400.1"/>
    <property type="molecule type" value="Genomic_DNA"/>
</dbReference>
<organism evidence="7 8">
    <name type="scientific">Polarella glacialis</name>
    <name type="common">Dinoflagellate</name>
    <dbReference type="NCBI Taxonomy" id="89957"/>
    <lineage>
        <taxon>Eukaryota</taxon>
        <taxon>Sar</taxon>
        <taxon>Alveolata</taxon>
        <taxon>Dinophyceae</taxon>
        <taxon>Suessiales</taxon>
        <taxon>Suessiaceae</taxon>
        <taxon>Polarella</taxon>
    </lineage>
</organism>
<feature type="transmembrane region" description="Helical" evidence="6">
    <location>
        <begin position="12"/>
        <end position="29"/>
    </location>
</feature>
<feature type="transmembrane region" description="Helical" evidence="6">
    <location>
        <begin position="64"/>
        <end position="83"/>
    </location>
</feature>
<dbReference type="GO" id="GO:0008506">
    <property type="term" value="F:sucrose:proton symporter activity"/>
    <property type="evidence" value="ECO:0007669"/>
    <property type="project" value="TreeGrafter"/>
</dbReference>
<dbReference type="OrthoDB" id="28755at2759"/>
<dbReference type="InterPro" id="IPR036259">
    <property type="entry name" value="MFS_trans_sf"/>
</dbReference>
<feature type="transmembrane region" description="Helical" evidence="6">
    <location>
        <begin position="121"/>
        <end position="143"/>
    </location>
</feature>
<dbReference type="SUPFAM" id="SSF103473">
    <property type="entry name" value="MFS general substrate transporter"/>
    <property type="match status" value="1"/>
</dbReference>
<dbReference type="OMA" id="DSKSHNM"/>
<keyword evidence="5 6" id="KW-0472">Membrane</keyword>
<keyword evidence="3 6" id="KW-0812">Transmembrane</keyword>
<dbReference type="Proteomes" id="UP000654075">
    <property type="component" value="Unassembled WGS sequence"/>
</dbReference>
<evidence type="ECO:0000256" key="6">
    <source>
        <dbReference type="SAM" id="Phobius"/>
    </source>
</evidence>
<evidence type="ECO:0000313" key="8">
    <source>
        <dbReference type="Proteomes" id="UP000654075"/>
    </source>
</evidence>
<evidence type="ECO:0000256" key="2">
    <source>
        <dbReference type="ARBA" id="ARBA00022448"/>
    </source>
</evidence>
<evidence type="ECO:0000256" key="5">
    <source>
        <dbReference type="ARBA" id="ARBA00023136"/>
    </source>
</evidence>
<protein>
    <submittedName>
        <fullName evidence="7">Uncharacterized protein</fullName>
    </submittedName>
</protein>
<gene>
    <name evidence="7" type="ORF">PGLA1383_LOCUS7201</name>
</gene>
<feature type="non-terminal residue" evidence="7">
    <location>
        <position position="1"/>
    </location>
</feature>
<reference evidence="7" key="1">
    <citation type="submission" date="2021-02" db="EMBL/GenBank/DDBJ databases">
        <authorList>
            <person name="Dougan E. K."/>
            <person name="Rhodes N."/>
            <person name="Thang M."/>
            <person name="Chan C."/>
        </authorList>
    </citation>
    <scope>NUCLEOTIDE SEQUENCE</scope>
</reference>
<evidence type="ECO:0000256" key="4">
    <source>
        <dbReference type="ARBA" id="ARBA00022989"/>
    </source>
</evidence>
<keyword evidence="8" id="KW-1185">Reference proteome</keyword>
<dbReference type="PANTHER" id="PTHR19432:SF35">
    <property type="entry name" value="SOLUTE CARRIER FAMILY 45 MEMBER 3 ISOFORM X1"/>
    <property type="match status" value="1"/>
</dbReference>
<proteinExistence type="predicted"/>
<feature type="transmembrane region" description="Helical" evidence="6">
    <location>
        <begin position="189"/>
        <end position="207"/>
    </location>
</feature>